<dbReference type="OrthoDB" id="8278051at2"/>
<comment type="caution">
    <text evidence="1">The sequence shown here is derived from an EMBL/GenBank/DDBJ whole genome shotgun (WGS) entry which is preliminary data.</text>
</comment>
<reference evidence="1 2" key="1">
    <citation type="journal article" date="2016" name="Int. J. Syst. Evol. Microbiol.">
        <title>Ensifer glycinis sp. nov., an novel rhizobial species associated with Glycine spp.</title>
        <authorList>
            <person name="Yan H."/>
            <person name="Yan J."/>
            <person name="Sui X.H."/>
            <person name="Wang E.T."/>
            <person name="Chen W.X."/>
            <person name="Zhang X.X."/>
            <person name="Chen W.F."/>
        </authorList>
    </citation>
    <scope>NUCLEOTIDE SEQUENCE [LARGE SCALE GENOMIC DNA]</scope>
    <source>
        <strain evidence="1 2">CCBAU 23380</strain>
    </source>
</reference>
<proteinExistence type="predicted"/>
<sequence length="91" mass="9573">MAESHAISRPQRDTDYPGRQADCMAALRPAVSDLAATSQDSIVAAIGGEMTGDLVALARQAEAAGWRFEEAAAAIETLAREYEGAKGAMFD</sequence>
<evidence type="ECO:0000313" key="2">
    <source>
        <dbReference type="Proteomes" id="UP000094025"/>
    </source>
</evidence>
<name>A0A178XXE1_9HYPH</name>
<dbReference type="AlphaFoldDB" id="A0A178XXE1"/>
<dbReference type="EMBL" id="LPUX01000060">
    <property type="protein sequence ID" value="OAP39135.1"/>
    <property type="molecule type" value="Genomic_DNA"/>
</dbReference>
<dbReference type="Proteomes" id="UP000094025">
    <property type="component" value="Unassembled WGS sequence"/>
</dbReference>
<accession>A0A178XXE1</accession>
<gene>
    <name evidence="1" type="ORF">AU381_08515</name>
</gene>
<organism evidence="1 2">
    <name type="scientific">Sinorhizobium glycinis</name>
    <dbReference type="NCBI Taxonomy" id="1472378"/>
    <lineage>
        <taxon>Bacteria</taxon>
        <taxon>Pseudomonadati</taxon>
        <taxon>Pseudomonadota</taxon>
        <taxon>Alphaproteobacteria</taxon>
        <taxon>Hyphomicrobiales</taxon>
        <taxon>Rhizobiaceae</taxon>
        <taxon>Sinorhizobium/Ensifer group</taxon>
        <taxon>Sinorhizobium</taxon>
    </lineage>
</organism>
<dbReference type="RefSeq" id="WP_064242607.1">
    <property type="nucleotide sequence ID" value="NZ_LPUX01000060.1"/>
</dbReference>
<protein>
    <submittedName>
        <fullName evidence="1">Uncharacterized protein</fullName>
    </submittedName>
</protein>
<evidence type="ECO:0000313" key="1">
    <source>
        <dbReference type="EMBL" id="OAP39135.1"/>
    </source>
</evidence>
<keyword evidence="2" id="KW-1185">Reference proteome</keyword>